<proteinExistence type="predicted"/>
<comment type="caution">
    <text evidence="1">The sequence shown here is derived from an EMBL/GenBank/DDBJ whole genome shotgun (WGS) entry which is preliminary data.</text>
</comment>
<dbReference type="STRING" id="33097.A0A150GF62"/>
<protein>
    <recommendedName>
        <fullName evidence="3">AB hydrolase-1 domain-containing protein</fullName>
    </recommendedName>
</protein>
<gene>
    <name evidence="1" type="ORF">GPECTOR_27g652</name>
</gene>
<organism evidence="1 2">
    <name type="scientific">Gonium pectorale</name>
    <name type="common">Green alga</name>
    <dbReference type="NCBI Taxonomy" id="33097"/>
    <lineage>
        <taxon>Eukaryota</taxon>
        <taxon>Viridiplantae</taxon>
        <taxon>Chlorophyta</taxon>
        <taxon>core chlorophytes</taxon>
        <taxon>Chlorophyceae</taxon>
        <taxon>CS clade</taxon>
        <taxon>Chlamydomonadales</taxon>
        <taxon>Volvocaceae</taxon>
        <taxon>Gonium</taxon>
    </lineage>
</organism>
<dbReference type="InterPro" id="IPR050471">
    <property type="entry name" value="AB_hydrolase"/>
</dbReference>
<dbReference type="EMBL" id="LSYV01000028">
    <property type="protein sequence ID" value="KXZ48482.1"/>
    <property type="molecule type" value="Genomic_DNA"/>
</dbReference>
<dbReference type="OrthoDB" id="19657at2759"/>
<dbReference type="Proteomes" id="UP000075714">
    <property type="component" value="Unassembled WGS sequence"/>
</dbReference>
<accession>A0A150GF62</accession>
<name>A0A150GF62_GONPE</name>
<dbReference type="PANTHER" id="PTHR43433">
    <property type="entry name" value="HYDROLASE, ALPHA/BETA FOLD FAMILY PROTEIN"/>
    <property type="match status" value="1"/>
</dbReference>
<reference evidence="2" key="1">
    <citation type="journal article" date="2016" name="Nat. Commun.">
        <title>The Gonium pectorale genome demonstrates co-option of cell cycle regulation during the evolution of multicellularity.</title>
        <authorList>
            <person name="Hanschen E.R."/>
            <person name="Marriage T.N."/>
            <person name="Ferris P.J."/>
            <person name="Hamaji T."/>
            <person name="Toyoda A."/>
            <person name="Fujiyama A."/>
            <person name="Neme R."/>
            <person name="Noguchi H."/>
            <person name="Minakuchi Y."/>
            <person name="Suzuki M."/>
            <person name="Kawai-Toyooka H."/>
            <person name="Smith D.R."/>
            <person name="Sparks H."/>
            <person name="Anderson J."/>
            <person name="Bakaric R."/>
            <person name="Luria V."/>
            <person name="Karger A."/>
            <person name="Kirschner M.W."/>
            <person name="Durand P.M."/>
            <person name="Michod R.E."/>
            <person name="Nozaki H."/>
            <person name="Olson B.J."/>
        </authorList>
    </citation>
    <scope>NUCLEOTIDE SEQUENCE [LARGE SCALE GENOMIC DNA]</scope>
    <source>
        <strain evidence="2">NIES-2863</strain>
    </source>
</reference>
<keyword evidence="2" id="KW-1185">Reference proteome</keyword>
<evidence type="ECO:0000313" key="1">
    <source>
        <dbReference type="EMBL" id="KXZ48482.1"/>
    </source>
</evidence>
<dbReference type="AlphaFoldDB" id="A0A150GF62"/>
<dbReference type="Gene3D" id="3.40.50.1820">
    <property type="entry name" value="alpha/beta hydrolase"/>
    <property type="match status" value="1"/>
</dbReference>
<dbReference type="SUPFAM" id="SSF53474">
    <property type="entry name" value="alpha/beta-Hydrolases"/>
    <property type="match status" value="1"/>
</dbReference>
<evidence type="ECO:0008006" key="3">
    <source>
        <dbReference type="Google" id="ProtNLM"/>
    </source>
</evidence>
<sequence length="190" mass="19874">MIMGFAAAARAWFPTIKALFARGEKSAGIEVVVYDNRGIGASSVPAKKAAYTTDVMAQDALGIMDPASGRRIKDLLVEEYMGSMKTHGMQSQAGEEGHLNAVMKHGLSGRDKRTLAAAHFPIKVIHGAADILALPRHAARLALQLGAPLVVDELLSSIEAVRGGATHADTVHSPADPAAYMGRGGCLCCA</sequence>
<dbReference type="InterPro" id="IPR029058">
    <property type="entry name" value="AB_hydrolase_fold"/>
</dbReference>
<evidence type="ECO:0000313" key="2">
    <source>
        <dbReference type="Proteomes" id="UP000075714"/>
    </source>
</evidence>
<dbReference type="PANTHER" id="PTHR43433:SF5">
    <property type="entry name" value="AB HYDROLASE-1 DOMAIN-CONTAINING PROTEIN"/>
    <property type="match status" value="1"/>
</dbReference>